<evidence type="ECO:0000256" key="5">
    <source>
        <dbReference type="ARBA" id="ARBA00022989"/>
    </source>
</evidence>
<dbReference type="Pfam" id="PF13385">
    <property type="entry name" value="Laminin_G_3"/>
    <property type="match status" value="2"/>
</dbReference>
<feature type="domain" description="PKD" evidence="10">
    <location>
        <begin position="1108"/>
        <end position="1186"/>
    </location>
</feature>
<dbReference type="PROSITE" id="PS50025">
    <property type="entry name" value="LAM_G_DOMAIN"/>
    <property type="match status" value="1"/>
</dbReference>
<evidence type="ECO:0000256" key="1">
    <source>
        <dbReference type="ARBA" id="ARBA00004141"/>
    </source>
</evidence>
<evidence type="ECO:0000259" key="9">
    <source>
        <dbReference type="PROSITE" id="PS50025"/>
    </source>
</evidence>
<feature type="domain" description="PKD" evidence="10">
    <location>
        <begin position="1492"/>
        <end position="1580"/>
    </location>
</feature>
<evidence type="ECO:0000259" key="10">
    <source>
        <dbReference type="PROSITE" id="PS50093"/>
    </source>
</evidence>
<keyword evidence="4" id="KW-0677">Repeat</keyword>
<name>A0ABU1HV81_9MICO</name>
<dbReference type="Pfam" id="PF18911">
    <property type="entry name" value="PKD_4"/>
    <property type="match status" value="4"/>
</dbReference>
<proteinExistence type="predicted"/>
<dbReference type="InterPro" id="IPR036116">
    <property type="entry name" value="FN3_sf"/>
</dbReference>
<dbReference type="Gene3D" id="2.60.120.200">
    <property type="match status" value="2"/>
</dbReference>
<feature type="domain" description="Laminin G" evidence="9">
    <location>
        <begin position="618"/>
        <end position="787"/>
    </location>
</feature>
<dbReference type="SUPFAM" id="SSF49265">
    <property type="entry name" value="Fibronectin type III"/>
    <property type="match status" value="1"/>
</dbReference>
<dbReference type="Gene3D" id="2.60.40.10">
    <property type="entry name" value="Immunoglobulins"/>
    <property type="match status" value="5"/>
</dbReference>
<dbReference type="InterPro" id="IPR006558">
    <property type="entry name" value="LamG-like"/>
</dbReference>
<feature type="chain" id="PRO_5045056055" evidence="8">
    <location>
        <begin position="42"/>
        <end position="1790"/>
    </location>
</feature>
<dbReference type="RefSeq" id="WP_309693690.1">
    <property type="nucleotide sequence ID" value="NZ_JAVIZQ010000001.1"/>
</dbReference>
<keyword evidence="7" id="KW-1015">Disulfide bond</keyword>
<dbReference type="InterPro" id="IPR013320">
    <property type="entry name" value="ConA-like_dom_sf"/>
</dbReference>
<dbReference type="InterPro" id="IPR001791">
    <property type="entry name" value="Laminin_G"/>
</dbReference>
<evidence type="ECO:0000256" key="3">
    <source>
        <dbReference type="ARBA" id="ARBA00022729"/>
    </source>
</evidence>
<dbReference type="InterPro" id="IPR035986">
    <property type="entry name" value="PKD_dom_sf"/>
</dbReference>
<dbReference type="Pfam" id="PF17164">
    <property type="entry name" value="DUF5122"/>
    <property type="match status" value="1"/>
</dbReference>
<keyword evidence="2" id="KW-0812">Transmembrane</keyword>
<keyword evidence="5" id="KW-1133">Transmembrane helix</keyword>
<dbReference type="PROSITE" id="PS50093">
    <property type="entry name" value="PKD"/>
    <property type="match status" value="4"/>
</dbReference>
<feature type="domain" description="PKD" evidence="10">
    <location>
        <begin position="1024"/>
        <end position="1100"/>
    </location>
</feature>
<evidence type="ECO:0000256" key="2">
    <source>
        <dbReference type="ARBA" id="ARBA00022692"/>
    </source>
</evidence>
<dbReference type="InterPro" id="IPR013783">
    <property type="entry name" value="Ig-like_fold"/>
</dbReference>
<dbReference type="SMART" id="SM00560">
    <property type="entry name" value="LamGL"/>
    <property type="match status" value="2"/>
</dbReference>
<comment type="caution">
    <text evidence="11">The sequence shown here is derived from an EMBL/GenBank/DDBJ whole genome shotgun (WGS) entry which is preliminary data.</text>
</comment>
<dbReference type="EMBL" id="JAVIZQ010000001">
    <property type="protein sequence ID" value="MDR6143977.1"/>
    <property type="molecule type" value="Genomic_DNA"/>
</dbReference>
<evidence type="ECO:0000313" key="11">
    <source>
        <dbReference type="EMBL" id="MDR6143977.1"/>
    </source>
</evidence>
<evidence type="ECO:0000256" key="4">
    <source>
        <dbReference type="ARBA" id="ARBA00022737"/>
    </source>
</evidence>
<dbReference type="PANTHER" id="PTHR46730">
    <property type="entry name" value="POLYCYSTIN-1"/>
    <property type="match status" value="1"/>
</dbReference>
<evidence type="ECO:0000256" key="7">
    <source>
        <dbReference type="ARBA" id="ARBA00023157"/>
    </source>
</evidence>
<dbReference type="Proteomes" id="UP001249291">
    <property type="component" value="Unassembled WGS sequence"/>
</dbReference>
<reference evidence="11 12" key="1">
    <citation type="submission" date="2023-08" db="EMBL/GenBank/DDBJ databases">
        <title>Functional and genomic diversity of the sorghum phyllosphere microbiome.</title>
        <authorList>
            <person name="Shade A."/>
        </authorList>
    </citation>
    <scope>NUCLEOTIDE SEQUENCE [LARGE SCALE GENOMIC DNA]</scope>
    <source>
        <strain evidence="11 12">SORGH_AS_0445</strain>
    </source>
</reference>
<dbReference type="PANTHER" id="PTHR46730:SF4">
    <property type="entry name" value="POLYCYSTIC KIDNEY DISEASE PROTEIN 1-LIKE 1"/>
    <property type="match status" value="1"/>
</dbReference>
<feature type="domain" description="PKD" evidence="10">
    <location>
        <begin position="1195"/>
        <end position="1280"/>
    </location>
</feature>
<dbReference type="InterPro" id="IPR013431">
    <property type="entry name" value="Delta_60_rpt"/>
</dbReference>
<comment type="subcellular location">
    <subcellularLocation>
        <location evidence="1">Membrane</location>
        <topology evidence="1">Multi-pass membrane protein</topology>
    </subcellularLocation>
</comment>
<keyword evidence="12" id="KW-1185">Reference proteome</keyword>
<evidence type="ECO:0000313" key="12">
    <source>
        <dbReference type="Proteomes" id="UP001249291"/>
    </source>
</evidence>
<sequence>MGVLRNFLGNKKASGLRFGTTLAVGALIASGLVLAPSAANADTAPVEPNVPSTVTTDALPTVQVNGIVWDQVIVGNTVYAAGQFATARPAGAAAGVNEVARNNVIAYDIRTGAMTSFAPNVNGQVRSIAASPDGTRLYIGGDFTAVNGSTRNRVAAFNIPSGTLVGSWAPSVNASVRAITATNSAVYFTGIFGRVASNDRVRAAAVSSAGALLPWAPELDNRGNDVVVSGDGTKVALAGHFTTVNGSSNPGYGMALVDATTGGLLPFAANGIVRNGGPDAAIWSLSTDGDNLYGTGYHFGGGGNLEGIFKSDWATGGLTWVEDCHGDTYSAYATPDVVYGAGHSHYCGSLVDGFPQSDPWSFYRGVAFSNSVERTTPYGLGYGYYDWGGNPAPRLLHWYPTFNTGSVSGANQGPWNVTGNADYVVMAGEFTRVNNQLQQGLVRFATTAKAPNTDGPRLSSSTWVPSANSIAQGTMRISWPLNWDRDNEFLEYKLIRDGINASPIYTTTARSKSADWGLPGLSFIDKGLVQGSTHTYRVRAEDAHGNVAWSNIITATVNGAGAMPAYSTTVLDDAPTNYWPLNDSGSSSIDWAGSGDLAVRDGVTRSVDGALTPASVPASSFNGTNSGFATTQTAIEGPQKFAIEAWFKTTTTQGGKIVGFGNSPTGTSSAYDRHVYMDPSGRVNFGVYPNAERVVSSSSTYNDGTWHHVVASLDPTKGMELYIDGVKVAQRSDTTSAQSYTGYWRIGGDSTWSGSQFFNGAIDEVAIYGGALTRTQVQEHYVASGRTLEGATPPSDGYGAAVYAAEPTLYWRLNETSGTVAADASGSSQRGSYFGAHTKVATGALDGVDSGSTTFEGGQLISQKSFVNPVVYSTEAWFKTTTNSGGKIIGFGNGATGNSSSYDRHVYMTDAGRLVFGTWTGQTNTITTDGTYNNGQWHHVVATQGPSGMALYVDGELVGNNPNTGAENYTGYWHVGGDVSWGPGGNEFAGSIDEVAVYSTVLPPATIADHYSLGSEGAPANKLPSAEFASQVTKLKVDVDGSASTDEDGTIASYDWNWGDDSAHGVGATATHTYAEAGTYTVTLTVTDDRAGTAQKTASVVTVANVPPTAAFTSSVTPLNVAVDAATSADADGSIASYDWAWGDGSAHSSGATATHTYATAGTYTVTLTVKDNEGATSIKTESVVVPPVPANVAPTAAFTSSANGLGVSVNGGGSTDSDGTIASYDWNWGDDSAHGTGATASHTYAAAGTYTVTLTVTDNVGATGTVSHDVTVEAPAGPSVLATDSFGRTVPSGLGTSDLGGAWSLANAASNYAVDGTGVFRLTAGGALRTAYLPGVSSASTEVTVDMTFDSVPVGGSVQTQALARRIGADDYRARVTVASNGSVSLQVLRSGTTLATQNLTGLTVTPGTTLTLRVEASGTNPTTIRAKAWKSGTAEPAAWQLSTTDSTAALQAPGQVGLAAYAGAGVSNVPYLVRFDNLVAKTPGTVVPTPNVNPVASFTSSANALTLSVDGSGSTDSDGTITSWEWDFGDGAVATGATASHPYAAAGTYTVALKVTDNRGGTHTVTNSVTVTAPTPPDPTQPLVMDEFDRTGANGWGAAAAGGAWSYSTTSLSAYSTDGAAAKVAVAAGSTRAAYLATVSTTAADLTATTSVAQLPVAGSVYNSFIARRVGAEDYRARVVIGANGSVQLQLQRTATTLTAANIGGLTLAAGEELQVRVQAFGTNPTTIRAKVWKTGTTEPAAWQVSTTDATAALQAPGHVGVAAYLGSGTTNVPYTVSFGSIKVVAIP</sequence>
<organism evidence="11 12">
    <name type="scientific">Microbacterium foliorum</name>
    <dbReference type="NCBI Taxonomy" id="104336"/>
    <lineage>
        <taxon>Bacteria</taxon>
        <taxon>Bacillati</taxon>
        <taxon>Actinomycetota</taxon>
        <taxon>Actinomycetes</taxon>
        <taxon>Micrococcales</taxon>
        <taxon>Microbacteriaceae</taxon>
        <taxon>Microbacterium</taxon>
    </lineage>
</organism>
<dbReference type="SUPFAM" id="SSF50969">
    <property type="entry name" value="YVTN repeat-like/Quinoprotein amine dehydrogenase"/>
    <property type="match status" value="1"/>
</dbReference>
<dbReference type="InterPro" id="IPR022409">
    <property type="entry name" value="PKD/Chitinase_dom"/>
</dbReference>
<keyword evidence="6" id="KW-0472">Membrane</keyword>
<dbReference type="CDD" id="cd00146">
    <property type="entry name" value="PKD"/>
    <property type="match status" value="4"/>
</dbReference>
<dbReference type="SUPFAM" id="SSF49899">
    <property type="entry name" value="Concanavalin A-like lectins/glucanases"/>
    <property type="match status" value="2"/>
</dbReference>
<dbReference type="SMART" id="SM00089">
    <property type="entry name" value="PKD"/>
    <property type="match status" value="4"/>
</dbReference>
<gene>
    <name evidence="11" type="ORF">QE375_003531</name>
</gene>
<accession>A0ABU1HV81</accession>
<dbReference type="InterPro" id="IPR000601">
    <property type="entry name" value="PKD_dom"/>
</dbReference>
<protein>
    <submittedName>
        <fullName evidence="11">PKD repeat protein</fullName>
    </submittedName>
</protein>
<keyword evidence="3 8" id="KW-0732">Signal</keyword>
<dbReference type="SUPFAM" id="SSF49299">
    <property type="entry name" value="PKD domain"/>
    <property type="match status" value="4"/>
</dbReference>
<evidence type="ECO:0000256" key="8">
    <source>
        <dbReference type="SAM" id="SignalP"/>
    </source>
</evidence>
<feature type="signal peptide" evidence="8">
    <location>
        <begin position="1"/>
        <end position="41"/>
    </location>
</feature>
<dbReference type="InterPro" id="IPR011044">
    <property type="entry name" value="Quino_amine_DH_bsu"/>
</dbReference>
<evidence type="ECO:0000256" key="6">
    <source>
        <dbReference type="ARBA" id="ARBA00023136"/>
    </source>
</evidence>